<protein>
    <recommendedName>
        <fullName evidence="2">Heparan-alpha-glucosaminide N-acetyltransferase catalytic domain-containing protein</fullName>
    </recommendedName>
</protein>
<dbReference type="InterPro" id="IPR012429">
    <property type="entry name" value="HGSNAT_cat"/>
</dbReference>
<feature type="domain" description="Heparan-alpha-glucosaminide N-acetyltransferase catalytic" evidence="2">
    <location>
        <begin position="20"/>
        <end position="242"/>
    </location>
</feature>
<dbReference type="Proteomes" id="UP001156691">
    <property type="component" value="Unassembled WGS sequence"/>
</dbReference>
<dbReference type="Pfam" id="PF07786">
    <property type="entry name" value="HGSNAT_cat"/>
    <property type="match status" value="1"/>
</dbReference>
<feature type="transmembrane region" description="Helical" evidence="1">
    <location>
        <begin position="184"/>
        <end position="205"/>
    </location>
</feature>
<keyword evidence="4" id="KW-1185">Reference proteome</keyword>
<feature type="transmembrane region" description="Helical" evidence="1">
    <location>
        <begin position="26"/>
        <end position="50"/>
    </location>
</feature>
<keyword evidence="1" id="KW-1133">Transmembrane helix</keyword>
<name>A0ABQ5WCR0_9HYPH</name>
<dbReference type="EMBL" id="BSNS01000024">
    <property type="protein sequence ID" value="GLQ57589.1"/>
    <property type="molecule type" value="Genomic_DNA"/>
</dbReference>
<evidence type="ECO:0000259" key="2">
    <source>
        <dbReference type="Pfam" id="PF07786"/>
    </source>
</evidence>
<gene>
    <name evidence="3" type="ORF">GCM10010862_48480</name>
</gene>
<evidence type="ECO:0000313" key="4">
    <source>
        <dbReference type="Proteomes" id="UP001156691"/>
    </source>
</evidence>
<proteinExistence type="predicted"/>
<feature type="transmembrane region" description="Helical" evidence="1">
    <location>
        <begin position="96"/>
        <end position="114"/>
    </location>
</feature>
<keyword evidence="1" id="KW-0812">Transmembrane</keyword>
<feature type="transmembrane region" description="Helical" evidence="1">
    <location>
        <begin position="120"/>
        <end position="138"/>
    </location>
</feature>
<accession>A0ABQ5WCR0</accession>
<dbReference type="RefSeq" id="WP_284342969.1">
    <property type="nucleotide sequence ID" value="NZ_BSNS01000024.1"/>
</dbReference>
<feature type="transmembrane region" description="Helical" evidence="1">
    <location>
        <begin position="62"/>
        <end position="84"/>
    </location>
</feature>
<reference evidence="4" key="1">
    <citation type="journal article" date="2019" name="Int. J. Syst. Evol. Microbiol.">
        <title>The Global Catalogue of Microorganisms (GCM) 10K type strain sequencing project: providing services to taxonomists for standard genome sequencing and annotation.</title>
        <authorList>
            <consortium name="The Broad Institute Genomics Platform"/>
            <consortium name="The Broad Institute Genome Sequencing Center for Infectious Disease"/>
            <person name="Wu L."/>
            <person name="Ma J."/>
        </authorList>
    </citation>
    <scope>NUCLEOTIDE SEQUENCE [LARGE SCALE GENOMIC DNA]</scope>
    <source>
        <strain evidence="4">NBRC 112416</strain>
    </source>
</reference>
<organism evidence="3 4">
    <name type="scientific">Devosia nitrariae</name>
    <dbReference type="NCBI Taxonomy" id="2071872"/>
    <lineage>
        <taxon>Bacteria</taxon>
        <taxon>Pseudomonadati</taxon>
        <taxon>Pseudomonadota</taxon>
        <taxon>Alphaproteobacteria</taxon>
        <taxon>Hyphomicrobiales</taxon>
        <taxon>Devosiaceae</taxon>
        <taxon>Devosia</taxon>
    </lineage>
</organism>
<keyword evidence="1" id="KW-0472">Membrane</keyword>
<evidence type="ECO:0000256" key="1">
    <source>
        <dbReference type="SAM" id="Phobius"/>
    </source>
</evidence>
<feature type="transmembrane region" description="Helical" evidence="1">
    <location>
        <begin position="225"/>
        <end position="249"/>
    </location>
</feature>
<feature type="transmembrane region" description="Helical" evidence="1">
    <location>
        <begin position="143"/>
        <end position="164"/>
    </location>
</feature>
<evidence type="ECO:0000313" key="3">
    <source>
        <dbReference type="EMBL" id="GLQ57589.1"/>
    </source>
</evidence>
<sequence length="341" mass="36939">MNGAGALTATSEGAATSRPRYGLVDAVRGAAIIGVVVYHFFWDLSFLWLIPVDVSTHPIWVAFARTLLGSFVFLVGVGLVLAHGRGIRWPAFWRRFAVIGGAALLVTAGTLIAFPQTFVYFGVLHAIALFSLAGLAFLRTPLWLVFALSAAFVAGPLIYTNPMFSERVWSWIGFWPVPPPTNDLVPVFPWFGVTLAGIGLTRLALSRGWAERIGRWRANGRLSRLLIGAGRWSLVIYLVHQPVLLAMLYPTANTVFSRTASTNSFTRTCEIGCVNAGSSEPYCTAYCGCALAQVEANDLWAAVESPDPTPEQTQAITDEVILACTGDIPRDPEALSPSLPR</sequence>
<comment type="caution">
    <text evidence="3">The sequence shown here is derived from an EMBL/GenBank/DDBJ whole genome shotgun (WGS) entry which is preliminary data.</text>
</comment>